<dbReference type="InterPro" id="IPR036938">
    <property type="entry name" value="PAP2/HPO_sf"/>
</dbReference>
<evidence type="ECO:0000256" key="4">
    <source>
        <dbReference type="ARBA" id="ARBA00022801"/>
    </source>
</evidence>
<proteinExistence type="predicted"/>
<evidence type="ECO:0000256" key="1">
    <source>
        <dbReference type="ARBA" id="ARBA00004651"/>
    </source>
</evidence>
<evidence type="ECO:0000256" key="2">
    <source>
        <dbReference type="ARBA" id="ARBA00022475"/>
    </source>
</evidence>
<organism evidence="9 10">
    <name type="scientific">Flaviflagellibacter deserti</name>
    <dbReference type="NCBI Taxonomy" id="2267266"/>
    <lineage>
        <taxon>Bacteria</taxon>
        <taxon>Pseudomonadati</taxon>
        <taxon>Pseudomonadota</taxon>
        <taxon>Alphaproteobacteria</taxon>
        <taxon>Hyphomicrobiales</taxon>
        <taxon>Flaviflagellibacter</taxon>
    </lineage>
</organism>
<feature type="transmembrane region" description="Helical" evidence="7">
    <location>
        <begin position="114"/>
        <end position="131"/>
    </location>
</feature>
<reference evidence="10" key="1">
    <citation type="journal article" date="2019" name="Int. J. Syst. Evol. Microbiol.">
        <title>The Global Catalogue of Microorganisms (GCM) 10K type strain sequencing project: providing services to taxonomists for standard genome sequencing and annotation.</title>
        <authorList>
            <consortium name="The Broad Institute Genomics Platform"/>
            <consortium name="The Broad Institute Genome Sequencing Center for Infectious Disease"/>
            <person name="Wu L."/>
            <person name="Ma J."/>
        </authorList>
    </citation>
    <scope>NUCLEOTIDE SEQUENCE [LARGE SCALE GENOMIC DNA]</scope>
    <source>
        <strain evidence="10">CGMCC 1.16444</strain>
    </source>
</reference>
<feature type="transmembrane region" description="Helical" evidence="7">
    <location>
        <begin position="246"/>
        <end position="265"/>
    </location>
</feature>
<dbReference type="SMART" id="SM00014">
    <property type="entry name" value="acidPPc"/>
    <property type="match status" value="1"/>
</dbReference>
<gene>
    <name evidence="9" type="ORF">ACFPFW_01185</name>
</gene>
<dbReference type="PANTHER" id="PTHR14969:SF62">
    <property type="entry name" value="DECAPRENYLPHOSPHORYL-5-PHOSPHORIBOSE PHOSPHATASE RV3807C-RELATED"/>
    <property type="match status" value="1"/>
</dbReference>
<dbReference type="Pfam" id="PF01569">
    <property type="entry name" value="PAP2"/>
    <property type="match status" value="1"/>
</dbReference>
<keyword evidence="10" id="KW-1185">Reference proteome</keyword>
<evidence type="ECO:0000313" key="10">
    <source>
        <dbReference type="Proteomes" id="UP001595796"/>
    </source>
</evidence>
<name>A0ABV9YYY3_9HYPH</name>
<evidence type="ECO:0000313" key="9">
    <source>
        <dbReference type="EMBL" id="MFC5066625.1"/>
    </source>
</evidence>
<comment type="subcellular location">
    <subcellularLocation>
        <location evidence="1">Cell membrane</location>
        <topology evidence="1">Multi-pass membrane protein</topology>
    </subcellularLocation>
</comment>
<feature type="transmembrane region" description="Helical" evidence="7">
    <location>
        <begin position="143"/>
        <end position="166"/>
    </location>
</feature>
<keyword evidence="4" id="KW-0378">Hydrolase</keyword>
<evidence type="ECO:0000259" key="8">
    <source>
        <dbReference type="SMART" id="SM00014"/>
    </source>
</evidence>
<dbReference type="RefSeq" id="WP_114955399.1">
    <property type="nucleotide sequence ID" value="NZ_JBHSJF010000001.1"/>
</dbReference>
<protein>
    <submittedName>
        <fullName evidence="9">Phosphatase PAP2 family protein</fullName>
    </submittedName>
</protein>
<keyword evidence="2" id="KW-1003">Cell membrane</keyword>
<evidence type="ECO:0000256" key="6">
    <source>
        <dbReference type="ARBA" id="ARBA00023136"/>
    </source>
</evidence>
<feature type="domain" description="Phosphatidic acid phosphatase type 2/haloperoxidase" evidence="8">
    <location>
        <begin position="152"/>
        <end position="261"/>
    </location>
</feature>
<dbReference type="PANTHER" id="PTHR14969">
    <property type="entry name" value="SPHINGOSINE-1-PHOSPHATE PHOSPHOHYDROLASE"/>
    <property type="match status" value="1"/>
</dbReference>
<feature type="transmembrane region" description="Helical" evidence="7">
    <location>
        <begin position="193"/>
        <end position="215"/>
    </location>
</feature>
<dbReference type="EMBL" id="JBHSJF010000001">
    <property type="protein sequence ID" value="MFC5066625.1"/>
    <property type="molecule type" value="Genomic_DNA"/>
</dbReference>
<dbReference type="Proteomes" id="UP001595796">
    <property type="component" value="Unassembled WGS sequence"/>
</dbReference>
<keyword evidence="6 7" id="KW-0472">Membrane</keyword>
<keyword evidence="5 7" id="KW-1133">Transmembrane helix</keyword>
<dbReference type="Gene3D" id="1.20.144.10">
    <property type="entry name" value="Phosphatidic acid phosphatase type 2/haloperoxidase"/>
    <property type="match status" value="1"/>
</dbReference>
<evidence type="ECO:0000256" key="7">
    <source>
        <dbReference type="SAM" id="Phobius"/>
    </source>
</evidence>
<dbReference type="SUPFAM" id="SSF48317">
    <property type="entry name" value="Acid phosphatase/Vanadium-dependent haloperoxidase"/>
    <property type="match status" value="1"/>
</dbReference>
<evidence type="ECO:0000256" key="5">
    <source>
        <dbReference type="ARBA" id="ARBA00022989"/>
    </source>
</evidence>
<sequence>MSDGVWGAPSSVSPKALGMQAADAFRGSLRACSGHVARNAGRARSFLRERSRDPRFRLIPYDTCRIVNALAAFATVLGLIMLVLDPQLKAWQSSIPKALMPAFRLFNEIGKCEWTLMGCAAFVLLSLVRDLRATCPRKCRHHWLRAATATYVFVSVAFAGVVAAALKYAIGRARPSEFADVGSLSFNFLSSNASWASFPSGHSTSIMAFAVAVALLMPRLRVACITAGFWIAFARLATGAHYPSDVVAGCALGALVSWLLARKLARHRLVFRFDNQGSLVAAKLGKSFAGELLSTAPASPARSRRASLPAR</sequence>
<feature type="transmembrane region" description="Helical" evidence="7">
    <location>
        <begin position="222"/>
        <end position="240"/>
    </location>
</feature>
<evidence type="ECO:0000256" key="3">
    <source>
        <dbReference type="ARBA" id="ARBA00022692"/>
    </source>
</evidence>
<comment type="caution">
    <text evidence="9">The sequence shown here is derived from an EMBL/GenBank/DDBJ whole genome shotgun (WGS) entry which is preliminary data.</text>
</comment>
<feature type="transmembrane region" description="Helical" evidence="7">
    <location>
        <begin position="66"/>
        <end position="84"/>
    </location>
</feature>
<keyword evidence="3 7" id="KW-0812">Transmembrane</keyword>
<accession>A0ABV9YYY3</accession>
<dbReference type="InterPro" id="IPR000326">
    <property type="entry name" value="PAP2/HPO"/>
</dbReference>